<gene>
    <name evidence="6" type="primary">C1ql4</name>
    <name evidence="6" type="ORF">GWK47_018953</name>
</gene>
<feature type="domain" description="C1q" evidence="5">
    <location>
        <begin position="116"/>
        <end position="247"/>
    </location>
</feature>
<dbReference type="SUPFAM" id="SSF49842">
    <property type="entry name" value="TNF-like"/>
    <property type="match status" value="1"/>
</dbReference>
<protein>
    <submittedName>
        <fullName evidence="6">Complement C1q-like protein 4</fullName>
    </submittedName>
</protein>
<evidence type="ECO:0000256" key="1">
    <source>
        <dbReference type="ARBA" id="ARBA00004613"/>
    </source>
</evidence>
<dbReference type="OrthoDB" id="6373171at2759"/>
<comment type="caution">
    <text evidence="6">The sequence shown here is derived from an EMBL/GenBank/DDBJ whole genome shotgun (WGS) entry which is preliminary data.</text>
</comment>
<comment type="subcellular location">
    <subcellularLocation>
        <location evidence="1">Secreted</location>
    </subcellularLocation>
</comment>
<sequence length="247" mass="27783">MLCEDDACGECEGEDCDPTPEPPGGDYEETTTGGDYEDSTTGGDYEETTTGGDYEDTTTPPMGTTTTASPHPDEDHHMSWQSAHPEEDHHMSRRSAHLDEDYHHHMSRPSADIYVEPRHKVCFSLKRAAVYHAEARMQFKDLLTNTGHGWNSPQAHFVAPYSGCYFFIYHAVTKMGHDFTLSLVKNGKYQVTAYGTQGKHQHGSNSAVLNLERYDKVHLQLRDGSIYEHPHSKEAYTTFSGFLIFTN</sequence>
<evidence type="ECO:0000313" key="6">
    <source>
        <dbReference type="EMBL" id="KAG0712220.1"/>
    </source>
</evidence>
<feature type="region of interest" description="Disordered" evidence="4">
    <location>
        <begin position="1"/>
        <end position="93"/>
    </location>
</feature>
<feature type="compositionally biased region" description="Acidic residues" evidence="4">
    <location>
        <begin position="1"/>
        <end position="18"/>
    </location>
</feature>
<dbReference type="Proteomes" id="UP000770661">
    <property type="component" value="Unassembled WGS sequence"/>
</dbReference>
<keyword evidence="7" id="KW-1185">Reference proteome</keyword>
<keyword evidence="2" id="KW-0964">Secreted</keyword>
<dbReference type="PANTHER" id="PTHR22923:SF116">
    <property type="entry name" value="C1Q DOMAIN-CONTAINING PROTEIN"/>
    <property type="match status" value="1"/>
</dbReference>
<dbReference type="GO" id="GO:0005576">
    <property type="term" value="C:extracellular region"/>
    <property type="evidence" value="ECO:0007669"/>
    <property type="project" value="UniProtKB-SubCell"/>
</dbReference>
<dbReference type="InterPro" id="IPR001073">
    <property type="entry name" value="C1q_dom"/>
</dbReference>
<dbReference type="Gene3D" id="2.60.120.40">
    <property type="match status" value="1"/>
</dbReference>
<dbReference type="PROSITE" id="PS50871">
    <property type="entry name" value="C1Q"/>
    <property type="match status" value="1"/>
</dbReference>
<name>A0A8J4XZB7_CHIOP</name>
<keyword evidence="3" id="KW-0732">Signal</keyword>
<dbReference type="Pfam" id="PF00386">
    <property type="entry name" value="C1q"/>
    <property type="match status" value="1"/>
</dbReference>
<evidence type="ECO:0000313" key="7">
    <source>
        <dbReference type="Proteomes" id="UP000770661"/>
    </source>
</evidence>
<dbReference type="InterPro" id="IPR050822">
    <property type="entry name" value="Cerebellin_Synaptic_Org"/>
</dbReference>
<feature type="compositionally biased region" description="Basic and acidic residues" evidence="4">
    <location>
        <begin position="71"/>
        <end position="93"/>
    </location>
</feature>
<dbReference type="PRINTS" id="PR00007">
    <property type="entry name" value="COMPLEMNTC1Q"/>
</dbReference>
<evidence type="ECO:0000259" key="5">
    <source>
        <dbReference type="PROSITE" id="PS50871"/>
    </source>
</evidence>
<dbReference type="EMBL" id="JACEEZ010022635">
    <property type="protein sequence ID" value="KAG0712220.1"/>
    <property type="molecule type" value="Genomic_DNA"/>
</dbReference>
<accession>A0A8J4XZB7</accession>
<dbReference type="AlphaFoldDB" id="A0A8J4XZB7"/>
<dbReference type="PANTHER" id="PTHR22923">
    <property type="entry name" value="CEREBELLIN-RELATED"/>
    <property type="match status" value="1"/>
</dbReference>
<evidence type="ECO:0000256" key="3">
    <source>
        <dbReference type="ARBA" id="ARBA00022729"/>
    </source>
</evidence>
<dbReference type="SMART" id="SM00110">
    <property type="entry name" value="C1Q"/>
    <property type="match status" value="1"/>
</dbReference>
<feature type="compositionally biased region" description="Low complexity" evidence="4">
    <location>
        <begin position="30"/>
        <end position="67"/>
    </location>
</feature>
<evidence type="ECO:0000256" key="4">
    <source>
        <dbReference type="SAM" id="MobiDB-lite"/>
    </source>
</evidence>
<proteinExistence type="predicted"/>
<organism evidence="6 7">
    <name type="scientific">Chionoecetes opilio</name>
    <name type="common">Atlantic snow crab</name>
    <name type="synonym">Cancer opilio</name>
    <dbReference type="NCBI Taxonomy" id="41210"/>
    <lineage>
        <taxon>Eukaryota</taxon>
        <taxon>Metazoa</taxon>
        <taxon>Ecdysozoa</taxon>
        <taxon>Arthropoda</taxon>
        <taxon>Crustacea</taxon>
        <taxon>Multicrustacea</taxon>
        <taxon>Malacostraca</taxon>
        <taxon>Eumalacostraca</taxon>
        <taxon>Eucarida</taxon>
        <taxon>Decapoda</taxon>
        <taxon>Pleocyemata</taxon>
        <taxon>Brachyura</taxon>
        <taxon>Eubrachyura</taxon>
        <taxon>Majoidea</taxon>
        <taxon>Majidae</taxon>
        <taxon>Chionoecetes</taxon>
    </lineage>
</organism>
<reference evidence="6" key="1">
    <citation type="submission" date="2020-07" db="EMBL/GenBank/DDBJ databases">
        <title>The High-quality genome of the commercially important snow crab, Chionoecetes opilio.</title>
        <authorList>
            <person name="Jeong J.-H."/>
            <person name="Ryu S."/>
        </authorList>
    </citation>
    <scope>NUCLEOTIDE SEQUENCE</scope>
    <source>
        <strain evidence="6">MADBK_172401_WGS</strain>
        <tissue evidence="6">Digestive gland</tissue>
    </source>
</reference>
<dbReference type="InterPro" id="IPR008983">
    <property type="entry name" value="Tumour_necrosis_fac-like_dom"/>
</dbReference>
<evidence type="ECO:0000256" key="2">
    <source>
        <dbReference type="ARBA" id="ARBA00022525"/>
    </source>
</evidence>